<dbReference type="Proteomes" id="UP000187059">
    <property type="component" value="Chromosome"/>
</dbReference>
<accession>A0A1P8V0C8</accession>
<keyword evidence="5 8" id="KW-0808">Transferase</keyword>
<comment type="pathway">
    <text evidence="2 8">Bacterial outer membrane biogenesis; LPS core biosynthesis.</text>
</comment>
<dbReference type="Gene3D" id="3.40.50.11720">
    <property type="entry name" value="3-Deoxy-D-manno-octulosonic-acid transferase, N-terminal domain"/>
    <property type="match status" value="1"/>
</dbReference>
<comment type="similarity">
    <text evidence="8">Belongs to the glycosyltransferase group 1 family.</text>
</comment>
<dbReference type="GO" id="GO:0043842">
    <property type="term" value="F:Kdo transferase activity"/>
    <property type="evidence" value="ECO:0007669"/>
    <property type="project" value="UniProtKB-EC"/>
</dbReference>
<dbReference type="PANTHER" id="PTHR42755">
    <property type="entry name" value="3-DEOXY-MANNO-OCTULOSONATE CYTIDYLYLTRANSFERASE"/>
    <property type="match status" value="1"/>
</dbReference>
<dbReference type="GO" id="GO:0009244">
    <property type="term" value="P:lipopolysaccharide core region biosynthetic process"/>
    <property type="evidence" value="ECO:0007669"/>
    <property type="project" value="UniProtKB-UniRule"/>
</dbReference>
<evidence type="ECO:0000313" key="10">
    <source>
        <dbReference type="EMBL" id="APZ55103.1"/>
    </source>
</evidence>
<feature type="domain" description="3-deoxy-D-manno-octulosonic-acid transferase N-terminal" evidence="9">
    <location>
        <begin position="29"/>
        <end position="186"/>
    </location>
</feature>
<proteinExistence type="inferred from homology"/>
<dbReference type="EC" id="2.4.99.12" evidence="3 8"/>
<evidence type="ECO:0000256" key="4">
    <source>
        <dbReference type="ARBA" id="ARBA00019077"/>
    </source>
</evidence>
<dbReference type="KEGG" id="paby:Ga0080574_TMP4769"/>
<keyword evidence="8" id="KW-1003">Cell membrane</keyword>
<comment type="function">
    <text evidence="1 8">Involved in lipopolysaccharide (LPS) biosynthesis. Catalyzes the transfer of 3-deoxy-D-manno-octulosonate (Kdo) residue(s) from CMP-Kdo to lipid IV(A), the tetraacyldisaccharide-1,4'-bisphosphate precursor of lipid A.</text>
</comment>
<evidence type="ECO:0000256" key="5">
    <source>
        <dbReference type="ARBA" id="ARBA00022679"/>
    </source>
</evidence>
<dbReference type="InterPro" id="IPR038107">
    <property type="entry name" value="Glycos_transf_N_sf"/>
</dbReference>
<evidence type="ECO:0000256" key="6">
    <source>
        <dbReference type="ARBA" id="ARBA00031445"/>
    </source>
</evidence>
<keyword evidence="11" id="KW-1185">Reference proteome</keyword>
<dbReference type="Pfam" id="PF04413">
    <property type="entry name" value="Glycos_transf_N"/>
    <property type="match status" value="1"/>
</dbReference>
<dbReference type="RefSeq" id="WP_076705533.1">
    <property type="nucleotide sequence ID" value="NZ_CP015093.1"/>
</dbReference>
<evidence type="ECO:0000313" key="11">
    <source>
        <dbReference type="Proteomes" id="UP000187059"/>
    </source>
</evidence>
<dbReference type="UniPathway" id="UPA00958"/>
<evidence type="ECO:0000259" key="9">
    <source>
        <dbReference type="Pfam" id="PF04413"/>
    </source>
</evidence>
<keyword evidence="8" id="KW-0472">Membrane</keyword>
<dbReference type="Gene3D" id="3.40.50.2000">
    <property type="entry name" value="Glycogen Phosphorylase B"/>
    <property type="match status" value="1"/>
</dbReference>
<dbReference type="InterPro" id="IPR039901">
    <property type="entry name" value="Kdotransferase"/>
</dbReference>
<sequence>MTRKPFALSAYLAFARGRPATPMPPAPSRPEGPLLWAHADSAEAARALSALAVRMQSQRPEITLLLTHPPGMAVPAGAPDRIVLPLPVDSLANAQAFADHWGPDLGLWTGQLLAPALLARTSAIGTRMIHLGARNEIWTTPAPLWVPDCTGAALTLFDRIFAEDSAALRRLRRLGLSDSRLRSAGPLSETAPPLDCPPALHEELAQALSGRPVWLAAKIRADEASDILRAHRRATRLAHRLLLVLVPATAEDGVAIAGTASASDLRIASWESGDMPDENCQVLLTADAADLGLWYRLAPIVFLGGSLRAGHGGEDPLEAAAHGAALLYGPNVRRHLSAYTRLVDAGAARIVRDFDTLATAVSQLIAPDRAAAMAHAGWDVVSQGAALTDEVIALIFQWLDGDGGDGAGEAA</sequence>
<comment type="subcellular location">
    <subcellularLocation>
        <location evidence="8">Cell membrane</location>
    </subcellularLocation>
</comment>
<keyword evidence="8" id="KW-0448">Lipopolysaccharide biosynthesis</keyword>
<dbReference type="STRING" id="1250539.Ga0080574_TMP4769"/>
<keyword evidence="10" id="KW-0328">Glycosyltransferase</keyword>
<dbReference type="GO" id="GO:0005886">
    <property type="term" value="C:plasma membrane"/>
    <property type="evidence" value="ECO:0007669"/>
    <property type="project" value="UniProtKB-SubCell"/>
</dbReference>
<evidence type="ECO:0000256" key="8">
    <source>
        <dbReference type="RuleBase" id="RU365103"/>
    </source>
</evidence>
<name>A0A1P8V0C8_9RHOB</name>
<comment type="catalytic activity">
    <reaction evidence="7 8">
        <text>lipid IVA (E. coli) + CMP-3-deoxy-beta-D-manno-octulosonate = alpha-Kdo-(2-&gt;6)-lipid IVA (E. coli) + CMP + H(+)</text>
        <dbReference type="Rhea" id="RHEA:28066"/>
        <dbReference type="ChEBI" id="CHEBI:15378"/>
        <dbReference type="ChEBI" id="CHEBI:58603"/>
        <dbReference type="ChEBI" id="CHEBI:60364"/>
        <dbReference type="ChEBI" id="CHEBI:60377"/>
        <dbReference type="ChEBI" id="CHEBI:85987"/>
        <dbReference type="EC" id="2.4.99.12"/>
    </reaction>
</comment>
<dbReference type="GO" id="GO:0009245">
    <property type="term" value="P:lipid A biosynthetic process"/>
    <property type="evidence" value="ECO:0007669"/>
    <property type="project" value="TreeGrafter"/>
</dbReference>
<protein>
    <recommendedName>
        <fullName evidence="4 8">3-deoxy-D-manno-octulosonic acid transferase</fullName>
        <shortName evidence="8">Kdo transferase</shortName>
        <ecNumber evidence="3 8">2.4.99.12</ecNumber>
    </recommendedName>
    <alternativeName>
        <fullName evidence="6 8">Lipid IV(A) 3-deoxy-D-manno-octulosonic acid transferase</fullName>
    </alternativeName>
</protein>
<dbReference type="PANTHER" id="PTHR42755:SF1">
    <property type="entry name" value="3-DEOXY-D-MANNO-OCTULOSONIC ACID TRANSFERASE, MITOCHONDRIAL-RELATED"/>
    <property type="match status" value="1"/>
</dbReference>
<dbReference type="InterPro" id="IPR007507">
    <property type="entry name" value="Glycos_transf_N"/>
</dbReference>
<dbReference type="AlphaFoldDB" id="A0A1P8V0C8"/>
<gene>
    <name evidence="10" type="ORF">Ga0080574_TMP4769</name>
</gene>
<dbReference type="SUPFAM" id="SSF53756">
    <property type="entry name" value="UDP-Glycosyltransferase/glycogen phosphorylase"/>
    <property type="match status" value="1"/>
</dbReference>
<evidence type="ECO:0000256" key="1">
    <source>
        <dbReference type="ARBA" id="ARBA00003394"/>
    </source>
</evidence>
<dbReference type="EMBL" id="CP015093">
    <property type="protein sequence ID" value="APZ55103.1"/>
    <property type="molecule type" value="Genomic_DNA"/>
</dbReference>
<evidence type="ECO:0000256" key="3">
    <source>
        <dbReference type="ARBA" id="ARBA00012621"/>
    </source>
</evidence>
<evidence type="ECO:0000256" key="7">
    <source>
        <dbReference type="ARBA" id="ARBA00049183"/>
    </source>
</evidence>
<organism evidence="10 11">
    <name type="scientific">Salipiger abyssi</name>
    <dbReference type="NCBI Taxonomy" id="1250539"/>
    <lineage>
        <taxon>Bacteria</taxon>
        <taxon>Pseudomonadati</taxon>
        <taxon>Pseudomonadota</taxon>
        <taxon>Alphaproteobacteria</taxon>
        <taxon>Rhodobacterales</taxon>
        <taxon>Roseobacteraceae</taxon>
        <taxon>Salipiger</taxon>
    </lineage>
</organism>
<reference evidence="10 11" key="1">
    <citation type="submission" date="2016-04" db="EMBL/GenBank/DDBJ databases">
        <title>Deep-sea bacteria in the southern Pacific.</title>
        <authorList>
            <person name="Tang K."/>
        </authorList>
    </citation>
    <scope>NUCLEOTIDE SEQUENCE [LARGE SCALE GENOMIC DNA]</scope>
    <source>
        <strain evidence="10 11">JLT2014</strain>
    </source>
</reference>
<evidence type="ECO:0000256" key="2">
    <source>
        <dbReference type="ARBA" id="ARBA00004713"/>
    </source>
</evidence>